<accession>A0ABS9UJQ1</accession>
<proteinExistence type="predicted"/>
<reference evidence="1" key="1">
    <citation type="submission" date="2022-03" db="EMBL/GenBank/DDBJ databases">
        <title>De novo assembled genomes of Belliella spp. (Cyclobacteriaceae) strains.</title>
        <authorList>
            <person name="Szabo A."/>
            <person name="Korponai K."/>
            <person name="Felfoldi T."/>
        </authorList>
    </citation>
    <scope>NUCLEOTIDE SEQUENCE</scope>
    <source>
        <strain evidence="1">DSM 107340</strain>
    </source>
</reference>
<name>A0ABS9UJQ1_9BACT</name>
<evidence type="ECO:0000313" key="2">
    <source>
        <dbReference type="Proteomes" id="UP001165488"/>
    </source>
</evidence>
<comment type="caution">
    <text evidence="1">The sequence shown here is derived from an EMBL/GenBank/DDBJ whole genome shotgun (WGS) entry which is preliminary data.</text>
</comment>
<organism evidence="1 2">
    <name type="scientific">Belliella calami</name>
    <dbReference type="NCBI Taxonomy" id="2923436"/>
    <lineage>
        <taxon>Bacteria</taxon>
        <taxon>Pseudomonadati</taxon>
        <taxon>Bacteroidota</taxon>
        <taxon>Cytophagia</taxon>
        <taxon>Cytophagales</taxon>
        <taxon>Cyclobacteriaceae</taxon>
        <taxon>Belliella</taxon>
    </lineage>
</organism>
<evidence type="ECO:0000313" key="1">
    <source>
        <dbReference type="EMBL" id="MCH7396660.1"/>
    </source>
</evidence>
<dbReference type="Pfam" id="PF13970">
    <property type="entry name" value="DUF4221"/>
    <property type="match status" value="1"/>
</dbReference>
<sequence>MNSLRLISLLFFCACGQQNVEENKNYQLESIDHIELKIDETTPNFSMGLQYFADGDQEWVFNINWNTNSLQMYELPHGNLVKTMVFEKEGDQGIGGLMGFHIHTLDSIFLFTQHGESFVLVDTAGSVKERFRYEVPKNHTNAFVHNISFVTPPIIRGKEIFFKTRPAVVSNYLEMTDELLSSSSLGFRLDMGSLEVDLLPHRYPKGYLENGLRRFENSRAQGISKIVYSFFGDHNLYWADDFDSPLKAVDGRSEFLNERLPLLPKEGVPIESQKYSFASSRYDNLIYDPFKDVFYRFAFPDLEVESEEEVRALRSNPGPFVVMVFDGDLNILGETYFEGGKYLPMNAFVGQKGLYLSTNNPDNSDNQEDLMGFEVFSFASF</sequence>
<dbReference type="InterPro" id="IPR025316">
    <property type="entry name" value="DUF4221"/>
</dbReference>
<keyword evidence="2" id="KW-1185">Reference proteome</keyword>
<dbReference type="Proteomes" id="UP001165488">
    <property type="component" value="Unassembled WGS sequence"/>
</dbReference>
<gene>
    <name evidence="1" type="ORF">MM236_01620</name>
</gene>
<dbReference type="EMBL" id="JAKZGS010000001">
    <property type="protein sequence ID" value="MCH7396660.1"/>
    <property type="molecule type" value="Genomic_DNA"/>
</dbReference>
<protein>
    <submittedName>
        <fullName evidence="1">DUF4221 domain-containing protein</fullName>
    </submittedName>
</protein>